<dbReference type="InterPro" id="IPR018391">
    <property type="entry name" value="PQQ_b-propeller_rpt"/>
</dbReference>
<dbReference type="AlphaFoldDB" id="A0A518HIV4"/>
<reference evidence="2 3" key="1">
    <citation type="submission" date="2019-03" db="EMBL/GenBank/DDBJ databases">
        <title>Deep-cultivation of Planctomycetes and their phenomic and genomic characterization uncovers novel biology.</title>
        <authorList>
            <person name="Wiegand S."/>
            <person name="Jogler M."/>
            <person name="Boedeker C."/>
            <person name="Pinto D."/>
            <person name="Vollmers J."/>
            <person name="Rivas-Marin E."/>
            <person name="Kohn T."/>
            <person name="Peeters S.H."/>
            <person name="Heuer A."/>
            <person name="Rast P."/>
            <person name="Oberbeckmann S."/>
            <person name="Bunk B."/>
            <person name="Jeske O."/>
            <person name="Meyerdierks A."/>
            <person name="Storesund J.E."/>
            <person name="Kallscheuer N."/>
            <person name="Luecker S."/>
            <person name="Lage O.M."/>
            <person name="Pohl T."/>
            <person name="Merkel B.J."/>
            <person name="Hornburger P."/>
            <person name="Mueller R.-W."/>
            <person name="Bruemmer F."/>
            <person name="Labrenz M."/>
            <person name="Spormann A.M."/>
            <person name="Op den Camp H."/>
            <person name="Overmann J."/>
            <person name="Amann R."/>
            <person name="Jetten M.S.M."/>
            <person name="Mascher T."/>
            <person name="Medema M.H."/>
            <person name="Devos D.P."/>
            <person name="Kaster A.-K."/>
            <person name="Ovreas L."/>
            <person name="Rohde M."/>
            <person name="Galperin M.Y."/>
            <person name="Jogler C."/>
        </authorList>
    </citation>
    <scope>NUCLEOTIDE SEQUENCE [LARGE SCALE GENOMIC DNA]</scope>
    <source>
        <strain evidence="2 3">Enr13</strain>
    </source>
</reference>
<protein>
    <submittedName>
        <fullName evidence="2">Outer membrane biogenesis protein BamB</fullName>
    </submittedName>
</protein>
<dbReference type="KEGG" id="snep:Enr13x_05790"/>
<dbReference type="RefSeq" id="WP_231744056.1">
    <property type="nucleotide sequence ID" value="NZ_CP037423.1"/>
</dbReference>
<dbReference type="SUPFAM" id="SSF50998">
    <property type="entry name" value="Quinoprotein alcohol dehydrogenase-like"/>
    <property type="match status" value="1"/>
</dbReference>
<dbReference type="InterPro" id="IPR011047">
    <property type="entry name" value="Quinoprotein_ADH-like_sf"/>
</dbReference>
<dbReference type="PANTHER" id="PTHR34512:SF30">
    <property type="entry name" value="OUTER MEMBRANE PROTEIN ASSEMBLY FACTOR BAMB"/>
    <property type="match status" value="1"/>
</dbReference>
<gene>
    <name evidence="2" type="ORF">Enr13x_05790</name>
</gene>
<dbReference type="Proteomes" id="UP000319004">
    <property type="component" value="Chromosome"/>
</dbReference>
<organism evidence="2 3">
    <name type="scientific">Stieleria neptunia</name>
    <dbReference type="NCBI Taxonomy" id="2527979"/>
    <lineage>
        <taxon>Bacteria</taxon>
        <taxon>Pseudomonadati</taxon>
        <taxon>Planctomycetota</taxon>
        <taxon>Planctomycetia</taxon>
        <taxon>Pirellulales</taxon>
        <taxon>Pirellulaceae</taxon>
        <taxon>Stieleria</taxon>
    </lineage>
</organism>
<dbReference type="Gene3D" id="2.40.10.480">
    <property type="match status" value="1"/>
</dbReference>
<dbReference type="EMBL" id="CP037423">
    <property type="protein sequence ID" value="QDV40743.1"/>
    <property type="molecule type" value="Genomic_DNA"/>
</dbReference>
<evidence type="ECO:0000313" key="3">
    <source>
        <dbReference type="Proteomes" id="UP000319004"/>
    </source>
</evidence>
<dbReference type="PANTHER" id="PTHR34512">
    <property type="entry name" value="CELL SURFACE PROTEIN"/>
    <property type="match status" value="1"/>
</dbReference>
<accession>A0A518HIV4</accession>
<keyword evidence="3" id="KW-1185">Reference proteome</keyword>
<name>A0A518HIV4_9BACT</name>
<sequence>MPRHPIGADELQCGQAGMVRINGGSSTLLFLLQNSRRMYRNLCRTFTLAGALVFLLSGEMVVADNWAHWRGPTGNGAATSGNPPTNWSETENVKWKVPIPGRGSGSPVIWDDRVFVVTAVSVGPGTAPPPPAPQNRNQFQRGTAPALPKLDFQVLCFDRQSGQQLWKQTAVTAVPHQETHSTNGFASASPCTDGNHVYAHFGSRGLYCYTMDGQLKWKRDDFGKMITRSGFGEGSSPTLHGNLILVPWDHEGASALYALNKLTGETVWKTDRDEPSCWATPLVIDVAGKKQIVMNGQNFARSYDLETGQELWRCGGQTTRPVASAVAADAMVFIGSGYQGSFLGAFRPDGHGDIEGTDRVVWTVSRDTPDIASPLLSDGRLYFHKGKSGNLSCLDAATGKPHYEAVRLPGISRTYASPMAAGGHVYLTGRSGTTVVIKDSATLQIVASNSVGETVDATPAPCGDELFIRGEKHLFCIAN</sequence>
<proteinExistence type="predicted"/>
<evidence type="ECO:0000313" key="2">
    <source>
        <dbReference type="EMBL" id="QDV40743.1"/>
    </source>
</evidence>
<dbReference type="InterPro" id="IPR015943">
    <property type="entry name" value="WD40/YVTN_repeat-like_dom_sf"/>
</dbReference>
<evidence type="ECO:0000259" key="1">
    <source>
        <dbReference type="Pfam" id="PF13360"/>
    </source>
</evidence>
<dbReference type="SMART" id="SM00564">
    <property type="entry name" value="PQQ"/>
    <property type="match status" value="3"/>
</dbReference>
<dbReference type="Pfam" id="PF13360">
    <property type="entry name" value="PQQ_2"/>
    <property type="match status" value="1"/>
</dbReference>
<dbReference type="InterPro" id="IPR002372">
    <property type="entry name" value="PQQ_rpt_dom"/>
</dbReference>
<dbReference type="Gene3D" id="2.130.10.10">
    <property type="entry name" value="YVTN repeat-like/Quinoprotein amine dehydrogenase"/>
    <property type="match status" value="1"/>
</dbReference>
<feature type="domain" description="Pyrrolo-quinoline quinone repeat" evidence="1">
    <location>
        <begin position="153"/>
        <end position="400"/>
    </location>
</feature>